<evidence type="ECO:0000313" key="1">
    <source>
        <dbReference type="EMBL" id="QBF84435.1"/>
    </source>
</evidence>
<sequence>MNEIVAQLEDKKSPKRRSAAKKLRKLKDVDAGPLLMTALETELKDVRTWETQYQMIMAIGECDYKPALPFLTELANQDFEATMVYVAIGDAIVRLSIESESDAAPILKLLNTGNEMLVDGALRAMAMLRMVPSDRQIEKIIDYVSKIEVNEGIHFWVLAAAPGWPEIKVEKYLDYCAKSSREEITNAIALARQQKYKKWNPL</sequence>
<gene>
    <name evidence="1" type="ORF">EXU30_18510</name>
</gene>
<reference evidence="1 2" key="1">
    <citation type="submission" date="2019-02" db="EMBL/GenBank/DDBJ databases">
        <title>Shewanella sp. D4-2 isolated from Dokdo Island.</title>
        <authorList>
            <person name="Baek K."/>
        </authorList>
    </citation>
    <scope>NUCLEOTIDE SEQUENCE [LARGE SCALE GENOMIC DNA]</scope>
    <source>
        <strain evidence="1 2">D4-2</strain>
    </source>
</reference>
<proteinExistence type="predicted"/>
<dbReference type="OrthoDB" id="4217093at2"/>
<dbReference type="Pfam" id="PF03130">
    <property type="entry name" value="HEAT_PBS"/>
    <property type="match status" value="1"/>
</dbReference>
<dbReference type="AlphaFoldDB" id="A0A411PLP7"/>
<dbReference type="InterPro" id="IPR004155">
    <property type="entry name" value="PBS_lyase_HEAT"/>
</dbReference>
<accession>A0A411PLP7</accession>
<evidence type="ECO:0000313" key="2">
    <source>
        <dbReference type="Proteomes" id="UP000291106"/>
    </source>
</evidence>
<dbReference type="EMBL" id="CP036200">
    <property type="protein sequence ID" value="QBF84435.1"/>
    <property type="molecule type" value="Genomic_DNA"/>
</dbReference>
<dbReference type="RefSeq" id="WP_130602543.1">
    <property type="nucleotide sequence ID" value="NZ_CP036200.1"/>
</dbReference>
<dbReference type="InterPro" id="IPR011989">
    <property type="entry name" value="ARM-like"/>
</dbReference>
<dbReference type="Proteomes" id="UP000291106">
    <property type="component" value="Chromosome"/>
</dbReference>
<dbReference type="Gene3D" id="1.25.10.10">
    <property type="entry name" value="Leucine-rich Repeat Variant"/>
    <property type="match status" value="1"/>
</dbReference>
<dbReference type="InterPro" id="IPR016024">
    <property type="entry name" value="ARM-type_fold"/>
</dbReference>
<protein>
    <submittedName>
        <fullName evidence="1">HEAT repeat domain-containing protein</fullName>
    </submittedName>
</protein>
<keyword evidence="2" id="KW-1185">Reference proteome</keyword>
<dbReference type="SUPFAM" id="SSF48371">
    <property type="entry name" value="ARM repeat"/>
    <property type="match status" value="1"/>
</dbReference>
<organism evidence="1 2">
    <name type="scientific">Shewanella maritima</name>
    <dbReference type="NCBI Taxonomy" id="2520507"/>
    <lineage>
        <taxon>Bacteria</taxon>
        <taxon>Pseudomonadati</taxon>
        <taxon>Pseudomonadota</taxon>
        <taxon>Gammaproteobacteria</taxon>
        <taxon>Alteromonadales</taxon>
        <taxon>Shewanellaceae</taxon>
        <taxon>Shewanella</taxon>
    </lineage>
</organism>
<dbReference type="KEGG" id="smai:EXU30_18510"/>
<name>A0A411PLP7_9GAMM</name>